<dbReference type="EMBL" id="BPLR01017510">
    <property type="protein sequence ID" value="GIY92196.1"/>
    <property type="molecule type" value="Genomic_DNA"/>
</dbReference>
<protein>
    <submittedName>
        <fullName evidence="1">Uncharacterized protein</fullName>
    </submittedName>
</protein>
<reference evidence="1 2" key="1">
    <citation type="submission" date="2021-06" db="EMBL/GenBank/DDBJ databases">
        <title>Caerostris extrusa draft genome.</title>
        <authorList>
            <person name="Kono N."/>
            <person name="Arakawa K."/>
        </authorList>
    </citation>
    <scope>NUCLEOTIDE SEQUENCE [LARGE SCALE GENOMIC DNA]</scope>
</reference>
<accession>A0AAV4XAA0</accession>
<keyword evidence="2" id="KW-1185">Reference proteome</keyword>
<name>A0AAV4XAA0_CAEEX</name>
<sequence length="110" mass="12063">MASFAAETRHALQNIVEDDATKAGKGGGGVEKRVAMPFLWCSLSPEVSTQSTGSKKPHHKSILLVYSPSQYSICMANISPLPFFFHPDYCPLPHPSNPFLPPPPLHFVFL</sequence>
<comment type="caution">
    <text evidence="1">The sequence shown here is derived from an EMBL/GenBank/DDBJ whole genome shotgun (WGS) entry which is preliminary data.</text>
</comment>
<dbReference type="AlphaFoldDB" id="A0AAV4XAA0"/>
<evidence type="ECO:0000313" key="2">
    <source>
        <dbReference type="Proteomes" id="UP001054945"/>
    </source>
</evidence>
<gene>
    <name evidence="1" type="ORF">CEXT_507861</name>
</gene>
<evidence type="ECO:0000313" key="1">
    <source>
        <dbReference type="EMBL" id="GIY92196.1"/>
    </source>
</evidence>
<organism evidence="1 2">
    <name type="scientific">Caerostris extrusa</name>
    <name type="common">Bark spider</name>
    <name type="synonym">Caerostris bankana</name>
    <dbReference type="NCBI Taxonomy" id="172846"/>
    <lineage>
        <taxon>Eukaryota</taxon>
        <taxon>Metazoa</taxon>
        <taxon>Ecdysozoa</taxon>
        <taxon>Arthropoda</taxon>
        <taxon>Chelicerata</taxon>
        <taxon>Arachnida</taxon>
        <taxon>Araneae</taxon>
        <taxon>Araneomorphae</taxon>
        <taxon>Entelegynae</taxon>
        <taxon>Araneoidea</taxon>
        <taxon>Araneidae</taxon>
        <taxon>Caerostris</taxon>
    </lineage>
</organism>
<dbReference type="Proteomes" id="UP001054945">
    <property type="component" value="Unassembled WGS sequence"/>
</dbReference>
<proteinExistence type="predicted"/>